<dbReference type="AlphaFoldDB" id="A0A165Q4E3"/>
<dbReference type="GO" id="GO:0005741">
    <property type="term" value="C:mitochondrial outer membrane"/>
    <property type="evidence" value="ECO:0007669"/>
    <property type="project" value="TreeGrafter"/>
</dbReference>
<dbReference type="InterPro" id="IPR011990">
    <property type="entry name" value="TPR-like_helical_dom_sf"/>
</dbReference>
<organism evidence="2 3">
    <name type="scientific">Exidia glandulosa HHB12029</name>
    <dbReference type="NCBI Taxonomy" id="1314781"/>
    <lineage>
        <taxon>Eukaryota</taxon>
        <taxon>Fungi</taxon>
        <taxon>Dikarya</taxon>
        <taxon>Basidiomycota</taxon>
        <taxon>Agaricomycotina</taxon>
        <taxon>Agaricomycetes</taxon>
        <taxon>Auriculariales</taxon>
        <taxon>Exidiaceae</taxon>
        <taxon>Exidia</taxon>
    </lineage>
</organism>
<dbReference type="GO" id="GO:0005829">
    <property type="term" value="C:cytosol"/>
    <property type="evidence" value="ECO:0007669"/>
    <property type="project" value="TreeGrafter"/>
</dbReference>
<evidence type="ECO:0000256" key="1">
    <source>
        <dbReference type="SAM" id="MobiDB-lite"/>
    </source>
</evidence>
<gene>
    <name evidence="2" type="ORF">EXIGLDRAFT_728589</name>
</gene>
<reference evidence="2 3" key="1">
    <citation type="journal article" date="2016" name="Mol. Biol. Evol.">
        <title>Comparative Genomics of Early-Diverging Mushroom-Forming Fungi Provides Insights into the Origins of Lignocellulose Decay Capabilities.</title>
        <authorList>
            <person name="Nagy L.G."/>
            <person name="Riley R."/>
            <person name="Tritt A."/>
            <person name="Adam C."/>
            <person name="Daum C."/>
            <person name="Floudas D."/>
            <person name="Sun H."/>
            <person name="Yadav J.S."/>
            <person name="Pangilinan J."/>
            <person name="Larsson K.H."/>
            <person name="Matsuura K."/>
            <person name="Barry K."/>
            <person name="Labutti K."/>
            <person name="Kuo R."/>
            <person name="Ohm R.A."/>
            <person name="Bhattacharya S.S."/>
            <person name="Shirouzu T."/>
            <person name="Yoshinaga Y."/>
            <person name="Martin F.M."/>
            <person name="Grigoriev I.V."/>
            <person name="Hibbett D.S."/>
        </authorList>
    </citation>
    <scope>NUCLEOTIDE SEQUENCE [LARGE SCALE GENOMIC DNA]</scope>
    <source>
        <strain evidence="2 3">HHB12029</strain>
    </source>
</reference>
<sequence length="651" mass="71472">MADIQAAPAPAPTPVLEKATVTSSKETTTLKPKGVAWTKPAGPYAQERALDDLPAVHHALVLFLESQMLESEAFIRENDEKLERLYSATGIGLIDVIRGLMSFEDKDLAHAIASLKHGAQIAQQHRKPLPFASRLAGLVLGSSGVNHVRGMTDVQRHAELVYAESLLEKAVVGIVYSGDWLQFIKEALNMRTATGIYRTLLAYLQAQDAAGLGDSVDPHFRSGVMLGMGLTSLVLSLMPGRVLTIMELFGYKGDRTDALNTLMSPGAWSTSSPTSASVEGVRRPICDMALLIFHLVLGGFTVQGIDIETAERILEFNLERFPNGVFFLFASARAHLVRSQPSSAVHAYTKALQSQSQYPQLHYLAHWELAVCHLARWSVEESLREWRRLVDGKASWSRACYAYGAAACLLQIGGDEERKEAASILETIPSLLNRIGGKSIPVEKFVARKARKFQSQGGRLLLPGVELAYFFSALAHSPAHVLRDRVLPVVDVEVDKHKQAEKDGKAKKDGGVVWDDVCLALFLRGVVLRYIAYPDPDARPDPADAQGDGVGTETETGREADEAQKAFERVLELGAKVEYDHWLLYYSHYELGRLLACRGDKAGARQHLELVASGKHLESSASARKGKYSMENALQVKTHAALEVLDSRHRL</sequence>
<dbReference type="GO" id="GO:0005634">
    <property type="term" value="C:nucleus"/>
    <property type="evidence" value="ECO:0007669"/>
    <property type="project" value="TreeGrafter"/>
</dbReference>
<dbReference type="PANTHER" id="PTHR31859">
    <property type="entry name" value="TETRATRICOPEPTIDE REPEAT PROTEIN 39 FAMILY MEMBER"/>
    <property type="match status" value="1"/>
</dbReference>
<feature type="region of interest" description="Disordered" evidence="1">
    <location>
        <begin position="538"/>
        <end position="561"/>
    </location>
</feature>
<dbReference type="InParanoid" id="A0A165Q4E3"/>
<dbReference type="SUPFAM" id="SSF48452">
    <property type="entry name" value="TPR-like"/>
    <property type="match status" value="1"/>
</dbReference>
<feature type="region of interest" description="Disordered" evidence="1">
    <location>
        <begin position="1"/>
        <end position="24"/>
    </location>
</feature>
<dbReference type="PANTHER" id="PTHR31859:SF1">
    <property type="entry name" value="TETRATRICOPEPTIDE REPEAT PROTEIN 39C"/>
    <property type="match status" value="1"/>
</dbReference>
<accession>A0A165Q4E3</accession>
<dbReference type="InterPro" id="IPR019412">
    <property type="entry name" value="IML2/TPR_39"/>
</dbReference>
<evidence type="ECO:0008006" key="4">
    <source>
        <dbReference type="Google" id="ProtNLM"/>
    </source>
</evidence>
<dbReference type="Pfam" id="PF10300">
    <property type="entry name" value="Iml2-TPR_39"/>
    <property type="match status" value="1"/>
</dbReference>
<dbReference type="Proteomes" id="UP000077266">
    <property type="component" value="Unassembled WGS sequence"/>
</dbReference>
<dbReference type="OrthoDB" id="43460at2759"/>
<evidence type="ECO:0000313" key="2">
    <source>
        <dbReference type="EMBL" id="KZW03062.1"/>
    </source>
</evidence>
<evidence type="ECO:0000313" key="3">
    <source>
        <dbReference type="Proteomes" id="UP000077266"/>
    </source>
</evidence>
<dbReference type="Gene3D" id="1.25.40.10">
    <property type="entry name" value="Tetratricopeptide repeat domain"/>
    <property type="match status" value="1"/>
</dbReference>
<keyword evidence="3" id="KW-1185">Reference proteome</keyword>
<name>A0A165Q4E3_EXIGL</name>
<proteinExistence type="predicted"/>
<protein>
    <recommendedName>
        <fullName evidence="4">Tetratricopeptide repeat protein 39B</fullName>
    </recommendedName>
</protein>
<dbReference type="EMBL" id="KV425885">
    <property type="protein sequence ID" value="KZW03062.1"/>
    <property type="molecule type" value="Genomic_DNA"/>
</dbReference>